<accession>A0A0E9PWP9</accession>
<protein>
    <submittedName>
        <fullName evidence="1">Uncharacterized protein</fullName>
    </submittedName>
</protein>
<dbReference type="EMBL" id="GBXM01099531">
    <property type="protein sequence ID" value="JAH09046.1"/>
    <property type="molecule type" value="Transcribed_RNA"/>
</dbReference>
<evidence type="ECO:0000313" key="1">
    <source>
        <dbReference type="EMBL" id="JAH09046.1"/>
    </source>
</evidence>
<dbReference type="AlphaFoldDB" id="A0A0E9PWP9"/>
<proteinExistence type="predicted"/>
<reference evidence="1" key="1">
    <citation type="submission" date="2014-11" db="EMBL/GenBank/DDBJ databases">
        <authorList>
            <person name="Amaro Gonzalez C."/>
        </authorList>
    </citation>
    <scope>NUCLEOTIDE SEQUENCE</scope>
</reference>
<sequence>MSISYSAPTPSILHRWRCPHRDGM</sequence>
<organism evidence="1">
    <name type="scientific">Anguilla anguilla</name>
    <name type="common">European freshwater eel</name>
    <name type="synonym">Muraena anguilla</name>
    <dbReference type="NCBI Taxonomy" id="7936"/>
    <lineage>
        <taxon>Eukaryota</taxon>
        <taxon>Metazoa</taxon>
        <taxon>Chordata</taxon>
        <taxon>Craniata</taxon>
        <taxon>Vertebrata</taxon>
        <taxon>Euteleostomi</taxon>
        <taxon>Actinopterygii</taxon>
        <taxon>Neopterygii</taxon>
        <taxon>Teleostei</taxon>
        <taxon>Anguilliformes</taxon>
        <taxon>Anguillidae</taxon>
        <taxon>Anguilla</taxon>
    </lineage>
</organism>
<reference evidence="1" key="2">
    <citation type="journal article" date="2015" name="Fish Shellfish Immunol.">
        <title>Early steps in the European eel (Anguilla anguilla)-Vibrio vulnificus interaction in the gills: Role of the RtxA13 toxin.</title>
        <authorList>
            <person name="Callol A."/>
            <person name="Pajuelo D."/>
            <person name="Ebbesson L."/>
            <person name="Teles M."/>
            <person name="MacKenzie S."/>
            <person name="Amaro C."/>
        </authorList>
    </citation>
    <scope>NUCLEOTIDE SEQUENCE</scope>
</reference>
<name>A0A0E9PWP9_ANGAN</name>